<proteinExistence type="predicted"/>
<reference evidence="2" key="1">
    <citation type="journal article" date="2015" name="Nature">
        <title>Complex archaea that bridge the gap between prokaryotes and eukaryotes.</title>
        <authorList>
            <person name="Spang A."/>
            <person name="Saw J.H."/>
            <person name="Jorgensen S.L."/>
            <person name="Zaremba-Niedzwiedzka K."/>
            <person name="Martijn J."/>
            <person name="Lind A.E."/>
            <person name="van Eijk R."/>
            <person name="Schleper C."/>
            <person name="Guy L."/>
            <person name="Ettema T.J."/>
        </authorList>
    </citation>
    <scope>NUCLEOTIDE SEQUENCE</scope>
</reference>
<protein>
    <submittedName>
        <fullName evidence="2">Uncharacterized protein</fullName>
    </submittedName>
</protein>
<accession>A0A0F9TK39</accession>
<name>A0A0F9TK39_9ZZZZ</name>
<dbReference type="InterPro" id="IPR056909">
    <property type="entry name" value="SU10_portal"/>
</dbReference>
<evidence type="ECO:0000256" key="1">
    <source>
        <dbReference type="SAM" id="MobiDB-lite"/>
    </source>
</evidence>
<dbReference type="EMBL" id="LAZR01000244">
    <property type="protein sequence ID" value="KKN79669.1"/>
    <property type="molecule type" value="Genomic_DNA"/>
</dbReference>
<feature type="non-terminal residue" evidence="2">
    <location>
        <position position="557"/>
    </location>
</feature>
<feature type="region of interest" description="Disordered" evidence="1">
    <location>
        <begin position="309"/>
        <end position="333"/>
    </location>
</feature>
<dbReference type="Pfam" id="PF23899">
    <property type="entry name" value="SU10_portal"/>
    <property type="match status" value="1"/>
</dbReference>
<dbReference type="AlphaFoldDB" id="A0A0F9TK39"/>
<organism evidence="2">
    <name type="scientific">marine sediment metagenome</name>
    <dbReference type="NCBI Taxonomy" id="412755"/>
    <lineage>
        <taxon>unclassified sequences</taxon>
        <taxon>metagenomes</taxon>
        <taxon>ecological metagenomes</taxon>
    </lineage>
</organism>
<sequence>MPHDTIDDLDLKGHDTPPVATTLEELRAAPEVPIGSRLAPRKPDLKKSERDSIAEMVVEDFNRDWDSRSEWREERRGLVDRYRMKSISKTDPFEGCANVRLPTTMIAVHATQARMMASIHGNDPAVKIKGVNAFGRENKNQAETLMHWDARVRDGGDFKLLYRVTHSVCAEGARPIYTYWDRDSRFVQDTILVYINDLTGEIVADAAGNPFPVDEAQPQIQLPDGTTARAAMKVIERESIVYDAPRSIDLNPEDFLVPYDAKGIQWPESAHVMMIERETFNRVKQKKRTGKYYLTRNELKDILNFARTGGDSEAKGKSEHDQSLDDIEGKQEVAKPRLPEQELDLVRWFGRYDLNNDGIDEEVIFLVQPDTRILVWWAYLDDVYQHGKRPFAYPRFRLQPGRFDGFGLGQILKSIDDAVNALFNIALDWGKIQNMPYFFYVPGMIEDERIKLKPGEGVPVRGKGAVEFPGKTGSIDFAISLLGVLQSYVERVTLVSDETVGRQSEIAKTRATKGGTLAILGEGNIGFELGNRLVLDEIEEMYVQRFQLYQQYMPDNM</sequence>
<gene>
    <name evidence="2" type="ORF">LCGC14_0338730</name>
</gene>
<feature type="compositionally biased region" description="Basic and acidic residues" evidence="1">
    <location>
        <begin position="310"/>
        <end position="333"/>
    </location>
</feature>
<evidence type="ECO:0000313" key="2">
    <source>
        <dbReference type="EMBL" id="KKN79669.1"/>
    </source>
</evidence>
<comment type="caution">
    <text evidence="2">The sequence shown here is derived from an EMBL/GenBank/DDBJ whole genome shotgun (WGS) entry which is preliminary data.</text>
</comment>